<feature type="signal peptide" evidence="1">
    <location>
        <begin position="1"/>
        <end position="32"/>
    </location>
</feature>
<evidence type="ECO:0000256" key="1">
    <source>
        <dbReference type="SAM" id="SignalP"/>
    </source>
</evidence>
<dbReference type="Proteomes" id="UP000007752">
    <property type="component" value="Chromosome 10"/>
</dbReference>
<evidence type="ECO:0000313" key="2">
    <source>
        <dbReference type="EMBL" id="EEE50578.1"/>
    </source>
</evidence>
<sequence>MALMTMTARVGKAGTTMATTAMVRLLCLLCHAEPQELHQHHACASWTTKTTVIETGPPDLAVAVLGTARCLAISGGGGSPRRWLPSATTAPRVSSVTVALGGDGSTRSSAMVTLGG</sequence>
<reference evidence="2" key="1">
    <citation type="journal article" date="2005" name="PLoS Biol.">
        <title>The genomes of Oryza sativa: a history of duplications.</title>
        <authorList>
            <person name="Yu J."/>
            <person name="Wang J."/>
            <person name="Lin W."/>
            <person name="Li S."/>
            <person name="Li H."/>
            <person name="Zhou J."/>
            <person name="Ni P."/>
            <person name="Dong W."/>
            <person name="Hu S."/>
            <person name="Zeng C."/>
            <person name="Zhang J."/>
            <person name="Zhang Y."/>
            <person name="Li R."/>
            <person name="Xu Z."/>
            <person name="Li S."/>
            <person name="Li X."/>
            <person name="Zheng H."/>
            <person name="Cong L."/>
            <person name="Lin L."/>
            <person name="Yin J."/>
            <person name="Geng J."/>
            <person name="Li G."/>
            <person name="Shi J."/>
            <person name="Liu J."/>
            <person name="Lv H."/>
            <person name="Li J."/>
            <person name="Wang J."/>
            <person name="Deng Y."/>
            <person name="Ran L."/>
            <person name="Shi X."/>
            <person name="Wang X."/>
            <person name="Wu Q."/>
            <person name="Li C."/>
            <person name="Ren X."/>
            <person name="Wang J."/>
            <person name="Wang X."/>
            <person name="Li D."/>
            <person name="Liu D."/>
            <person name="Zhang X."/>
            <person name="Ji Z."/>
            <person name="Zhao W."/>
            <person name="Sun Y."/>
            <person name="Zhang Z."/>
            <person name="Bao J."/>
            <person name="Han Y."/>
            <person name="Dong L."/>
            <person name="Ji J."/>
            <person name="Chen P."/>
            <person name="Wu S."/>
            <person name="Liu J."/>
            <person name="Xiao Y."/>
            <person name="Bu D."/>
            <person name="Tan J."/>
            <person name="Yang L."/>
            <person name="Ye C."/>
            <person name="Zhang J."/>
            <person name="Xu J."/>
            <person name="Zhou Y."/>
            <person name="Yu Y."/>
            <person name="Zhang B."/>
            <person name="Zhuang S."/>
            <person name="Wei H."/>
            <person name="Liu B."/>
            <person name="Lei M."/>
            <person name="Yu H."/>
            <person name="Li Y."/>
            <person name="Xu H."/>
            <person name="Wei S."/>
            <person name="He X."/>
            <person name="Fang L."/>
            <person name="Zhang Z."/>
            <person name="Zhang Y."/>
            <person name="Huang X."/>
            <person name="Su Z."/>
            <person name="Tong W."/>
            <person name="Li J."/>
            <person name="Tong Z."/>
            <person name="Li S."/>
            <person name="Ye J."/>
            <person name="Wang L."/>
            <person name="Fang L."/>
            <person name="Lei T."/>
            <person name="Chen C."/>
            <person name="Chen H."/>
            <person name="Xu Z."/>
            <person name="Li H."/>
            <person name="Huang H."/>
            <person name="Zhang F."/>
            <person name="Xu H."/>
            <person name="Li N."/>
            <person name="Zhao C."/>
            <person name="Li S."/>
            <person name="Dong L."/>
            <person name="Huang Y."/>
            <person name="Li L."/>
            <person name="Xi Y."/>
            <person name="Qi Q."/>
            <person name="Li W."/>
            <person name="Zhang B."/>
            <person name="Hu W."/>
            <person name="Zhang Y."/>
            <person name="Tian X."/>
            <person name="Jiao Y."/>
            <person name="Liang X."/>
            <person name="Jin J."/>
            <person name="Gao L."/>
            <person name="Zheng W."/>
            <person name="Hao B."/>
            <person name="Liu S."/>
            <person name="Wang W."/>
            <person name="Yuan L."/>
            <person name="Cao M."/>
            <person name="McDermott J."/>
            <person name="Samudrala R."/>
            <person name="Wang J."/>
            <person name="Wong G.K."/>
            <person name="Yang H."/>
        </authorList>
    </citation>
    <scope>NUCLEOTIDE SEQUENCE [LARGE SCALE GENOMIC DNA]</scope>
</reference>
<name>A0A8J8Y7D9_ORYSJ</name>
<dbReference type="InterPro" id="IPR030476">
    <property type="entry name" value="Pentaxin_CS"/>
</dbReference>
<reference evidence="2" key="2">
    <citation type="submission" date="2008-12" db="EMBL/GenBank/DDBJ databases">
        <title>Improved gene annotation of the rice (Oryza sativa) genomes.</title>
        <authorList>
            <person name="Wang J."/>
            <person name="Li R."/>
            <person name="Fan W."/>
            <person name="Huang Q."/>
            <person name="Zhang J."/>
            <person name="Zhou Y."/>
            <person name="Hu Y."/>
            <person name="Zi S."/>
            <person name="Li J."/>
            <person name="Ni P."/>
            <person name="Zheng H."/>
            <person name="Zhang Y."/>
            <person name="Zhao M."/>
            <person name="Hao Q."/>
            <person name="McDermott J."/>
            <person name="Samudrala R."/>
            <person name="Kristiansen K."/>
            <person name="Wong G.K.-S."/>
        </authorList>
    </citation>
    <scope>NUCLEOTIDE SEQUENCE</scope>
</reference>
<protein>
    <recommendedName>
        <fullName evidence="3">Secreted protein</fullName>
    </recommendedName>
</protein>
<proteinExistence type="predicted"/>
<dbReference type="AlphaFoldDB" id="A0A8J8Y7D9"/>
<feature type="chain" id="PRO_5035235822" description="Secreted protein" evidence="1">
    <location>
        <begin position="33"/>
        <end position="116"/>
    </location>
</feature>
<keyword evidence="1" id="KW-0732">Signal</keyword>
<accession>A0A8J8Y7D9</accession>
<dbReference type="EMBL" id="CM000147">
    <property type="protein sequence ID" value="EEE50578.1"/>
    <property type="molecule type" value="Genomic_DNA"/>
</dbReference>
<evidence type="ECO:0008006" key="3">
    <source>
        <dbReference type="Google" id="ProtNLM"/>
    </source>
</evidence>
<dbReference type="PROSITE" id="PS00289">
    <property type="entry name" value="PTX_1"/>
    <property type="match status" value="1"/>
</dbReference>
<organism evidence="2">
    <name type="scientific">Oryza sativa subsp. japonica</name>
    <name type="common">Rice</name>
    <dbReference type="NCBI Taxonomy" id="39947"/>
    <lineage>
        <taxon>Eukaryota</taxon>
        <taxon>Viridiplantae</taxon>
        <taxon>Streptophyta</taxon>
        <taxon>Embryophyta</taxon>
        <taxon>Tracheophyta</taxon>
        <taxon>Spermatophyta</taxon>
        <taxon>Magnoliopsida</taxon>
        <taxon>Liliopsida</taxon>
        <taxon>Poales</taxon>
        <taxon>Poaceae</taxon>
        <taxon>BOP clade</taxon>
        <taxon>Oryzoideae</taxon>
        <taxon>Oryzeae</taxon>
        <taxon>Oryzinae</taxon>
        <taxon>Oryza</taxon>
        <taxon>Oryza sativa</taxon>
    </lineage>
</organism>
<gene>
    <name evidence="2" type="ORF">OsJ_30728</name>
</gene>